<feature type="active site" description="Proton acceptor" evidence="2">
    <location>
        <position position="184"/>
    </location>
</feature>
<dbReference type="STRING" id="342108.amb0054"/>
<dbReference type="SUPFAM" id="SSF53383">
    <property type="entry name" value="PLP-dependent transferases"/>
    <property type="match status" value="1"/>
</dbReference>
<evidence type="ECO:0000256" key="1">
    <source>
        <dbReference type="ARBA" id="ARBA00037999"/>
    </source>
</evidence>
<dbReference type="KEGG" id="mag:amb0054"/>
<dbReference type="GO" id="GO:0030170">
    <property type="term" value="F:pyridoxal phosphate binding"/>
    <property type="evidence" value="ECO:0007669"/>
    <property type="project" value="TreeGrafter"/>
</dbReference>
<dbReference type="AlphaFoldDB" id="Q2WBB7"/>
<dbReference type="InterPro" id="IPR015421">
    <property type="entry name" value="PyrdxlP-dep_Trfase_major"/>
</dbReference>
<evidence type="ECO:0000256" key="4">
    <source>
        <dbReference type="RuleBase" id="RU004508"/>
    </source>
</evidence>
<dbReference type="OrthoDB" id="7260855at2"/>
<organism evidence="5 6">
    <name type="scientific">Paramagnetospirillum magneticum (strain ATCC 700264 / AMB-1)</name>
    <name type="common">Magnetospirillum magneticum</name>
    <dbReference type="NCBI Taxonomy" id="342108"/>
    <lineage>
        <taxon>Bacteria</taxon>
        <taxon>Pseudomonadati</taxon>
        <taxon>Pseudomonadota</taxon>
        <taxon>Alphaproteobacteria</taxon>
        <taxon>Rhodospirillales</taxon>
        <taxon>Magnetospirillaceae</taxon>
        <taxon>Paramagnetospirillum</taxon>
    </lineage>
</organism>
<dbReference type="Gene3D" id="3.90.1150.10">
    <property type="entry name" value="Aspartate Aminotransferase, domain 1"/>
    <property type="match status" value="1"/>
</dbReference>
<dbReference type="PANTHER" id="PTHR30244:SF34">
    <property type="entry name" value="DTDP-4-AMINO-4,6-DIDEOXYGALACTOSE TRANSAMINASE"/>
    <property type="match status" value="1"/>
</dbReference>
<dbReference type="InterPro" id="IPR000653">
    <property type="entry name" value="DegT/StrS_aminotransferase"/>
</dbReference>
<dbReference type="CDD" id="cd00616">
    <property type="entry name" value="AHBA_syn"/>
    <property type="match status" value="1"/>
</dbReference>
<dbReference type="GO" id="GO:0008483">
    <property type="term" value="F:transaminase activity"/>
    <property type="evidence" value="ECO:0007669"/>
    <property type="project" value="TreeGrafter"/>
</dbReference>
<evidence type="ECO:0000313" key="5">
    <source>
        <dbReference type="EMBL" id="BAE48858.1"/>
    </source>
</evidence>
<dbReference type="Pfam" id="PF01041">
    <property type="entry name" value="DegT_DnrJ_EryC1"/>
    <property type="match status" value="1"/>
</dbReference>
<dbReference type="PANTHER" id="PTHR30244">
    <property type="entry name" value="TRANSAMINASE"/>
    <property type="match status" value="1"/>
</dbReference>
<reference evidence="5 6" key="1">
    <citation type="journal article" date="2005" name="DNA Res.">
        <title>Complete genome sequence of the facultative anaerobic magnetotactic bacterium Magnetospirillum sp. strain AMB-1.</title>
        <authorList>
            <person name="Matsunaga T."/>
            <person name="Okamura Y."/>
            <person name="Fukuda Y."/>
            <person name="Wahyudi A.T."/>
            <person name="Murase Y."/>
            <person name="Takeyama H."/>
        </authorList>
    </citation>
    <scope>NUCLEOTIDE SEQUENCE [LARGE SCALE GENOMIC DNA]</scope>
    <source>
        <strain evidence="6">ATCC 700264 / AMB-1</strain>
    </source>
</reference>
<proteinExistence type="inferred from homology"/>
<evidence type="ECO:0000256" key="3">
    <source>
        <dbReference type="PIRSR" id="PIRSR000390-2"/>
    </source>
</evidence>
<keyword evidence="6" id="KW-1185">Reference proteome</keyword>
<dbReference type="RefSeq" id="WP_011382501.1">
    <property type="nucleotide sequence ID" value="NC_007626.1"/>
</dbReference>
<dbReference type="HOGENOM" id="CLU_033332_2_4_5"/>
<dbReference type="Proteomes" id="UP000007058">
    <property type="component" value="Chromosome"/>
</dbReference>
<evidence type="ECO:0000256" key="2">
    <source>
        <dbReference type="PIRSR" id="PIRSR000390-1"/>
    </source>
</evidence>
<dbReference type="Gene3D" id="3.40.640.10">
    <property type="entry name" value="Type I PLP-dependent aspartate aminotransferase-like (Major domain)"/>
    <property type="match status" value="1"/>
</dbReference>
<keyword evidence="3 4" id="KW-0663">Pyridoxal phosphate</keyword>
<comment type="similarity">
    <text evidence="1 4">Belongs to the DegT/DnrJ/EryC1 family.</text>
</comment>
<gene>
    <name evidence="5" type="ordered locus">amb0054</name>
</gene>
<name>Q2WBB7_PARM1</name>
<dbReference type="EMBL" id="AP007255">
    <property type="protein sequence ID" value="BAE48858.1"/>
    <property type="molecule type" value="Genomic_DNA"/>
</dbReference>
<protein>
    <submittedName>
        <fullName evidence="5">Predicted pyridoxal phosphate-dependent enzyme apparently</fullName>
    </submittedName>
</protein>
<feature type="modified residue" description="N6-(pyridoxal phosphate)lysine" evidence="3">
    <location>
        <position position="184"/>
    </location>
</feature>
<evidence type="ECO:0000313" key="6">
    <source>
        <dbReference type="Proteomes" id="UP000007058"/>
    </source>
</evidence>
<dbReference type="InterPro" id="IPR015422">
    <property type="entry name" value="PyrdxlP-dep_Trfase_small"/>
</dbReference>
<dbReference type="PIRSF" id="PIRSF000390">
    <property type="entry name" value="PLP_StrS"/>
    <property type="match status" value="1"/>
</dbReference>
<dbReference type="GO" id="GO:0000271">
    <property type="term" value="P:polysaccharide biosynthetic process"/>
    <property type="evidence" value="ECO:0007669"/>
    <property type="project" value="TreeGrafter"/>
</dbReference>
<dbReference type="InterPro" id="IPR015424">
    <property type="entry name" value="PyrdxlP-dep_Trfase"/>
</dbReference>
<accession>Q2WBB7</accession>
<sequence length="371" mass="41462">MSEIYMSGPWITEHEEKTVLDAMRNGWYGPKQYWYVETFEREFAAWHDRKFALMTPNCTSAIHLLLAGLGITDGDEVIVPDCTWIASAAPIKQLRGTTVFGDISEHDWCLSPETIAAKITPRTKAVIVVDLFGNMPDWDGIHALCASKGITVIEDAAEALGSSYKGVKAGKMGIGSVFSFHRTKTIVTGEGGMLLLDDETLFKRCKLLRDHGREPGAWYNTEVAYKYMPFNLQAALGYAQFQRIDELLAYKRYLLKGYRERLGDIADLYLNPEPEGGVNGVWAPALVFGKSHGMTKARAMEELTAMKMPVRPFYWPLSSLPAYGSKASEYAPLNPVAYDLSERAINLPAAFSVDDEQLDTYCNCIRRILGR</sequence>